<dbReference type="InterPro" id="IPR015141">
    <property type="entry name" value="PLipase_A2_prok/fun"/>
</dbReference>
<organism evidence="3 4">
    <name type="scientific">Bionectria ochroleuca</name>
    <name type="common">Gliocladium roseum</name>
    <dbReference type="NCBI Taxonomy" id="29856"/>
    <lineage>
        <taxon>Eukaryota</taxon>
        <taxon>Fungi</taxon>
        <taxon>Dikarya</taxon>
        <taxon>Ascomycota</taxon>
        <taxon>Pezizomycotina</taxon>
        <taxon>Sordariomycetes</taxon>
        <taxon>Hypocreomycetidae</taxon>
        <taxon>Hypocreales</taxon>
        <taxon>Bionectriaceae</taxon>
        <taxon>Clonostachys</taxon>
    </lineage>
</organism>
<gene>
    <name evidence="3" type="ORF">CLO192961_LOCUS337058</name>
</gene>
<keyword evidence="2" id="KW-0732">Signal</keyword>
<dbReference type="InterPro" id="IPR036444">
    <property type="entry name" value="PLipase_A2_dom_sf"/>
</dbReference>
<evidence type="ECO:0000256" key="2">
    <source>
        <dbReference type="SAM" id="SignalP"/>
    </source>
</evidence>
<accession>A0ABY6US25</accession>
<dbReference type="EMBL" id="CABFNS010000852">
    <property type="protein sequence ID" value="VUC32958.1"/>
    <property type="molecule type" value="Genomic_DNA"/>
</dbReference>
<name>A0ABY6US25_BIOOC</name>
<dbReference type="SUPFAM" id="SSF48619">
    <property type="entry name" value="Phospholipase A2, PLA2"/>
    <property type="match status" value="1"/>
</dbReference>
<keyword evidence="4" id="KW-1185">Reference proteome</keyword>
<protein>
    <recommendedName>
        <fullName evidence="5">Secretory phospholipase A2</fullName>
    </recommendedName>
</protein>
<feature type="signal peptide" evidence="2">
    <location>
        <begin position="1"/>
        <end position="16"/>
    </location>
</feature>
<evidence type="ECO:0008006" key="5">
    <source>
        <dbReference type="Google" id="ProtNLM"/>
    </source>
</evidence>
<comment type="caution">
    <text evidence="3">The sequence shown here is derived from an EMBL/GenBank/DDBJ whole genome shotgun (WGS) entry which is preliminary data.</text>
</comment>
<dbReference type="Proteomes" id="UP000766486">
    <property type="component" value="Unassembled WGS sequence"/>
</dbReference>
<feature type="region of interest" description="Disordered" evidence="1">
    <location>
        <begin position="173"/>
        <end position="201"/>
    </location>
</feature>
<dbReference type="Pfam" id="PF09056">
    <property type="entry name" value="Phospholip_A2_3"/>
    <property type="match status" value="1"/>
</dbReference>
<feature type="chain" id="PRO_5045189840" description="Secretory phospholipase A2" evidence="2">
    <location>
        <begin position="17"/>
        <end position="222"/>
    </location>
</feature>
<sequence length="222" mass="25373">MKFLLALVSLLQLVAASPVNPDGNSRATANNGLVTRATEDEKMATNIVFNINLEAFAKRRKNKNPKNLIWVSDNCTKSPDNPLKFPFAVACQRHDFGYNNYRKQKRLRKNGNRKKIDVNFRKDLMHQCDVHKKSKFKCKALAWVYYGFVRAYGDGGSKKRDLDHDLLPREDDTVEISPDISPDELQTDPLYAEPDTDTATTQQELEAAYEKYLAAYHATKEE</sequence>
<reference evidence="3 4" key="1">
    <citation type="submission" date="2019-06" db="EMBL/GenBank/DDBJ databases">
        <authorList>
            <person name="Broberg M."/>
        </authorList>
    </citation>
    <scope>NUCLEOTIDE SEQUENCE [LARGE SCALE GENOMIC DNA]</scope>
</reference>
<evidence type="ECO:0000313" key="4">
    <source>
        <dbReference type="Proteomes" id="UP000766486"/>
    </source>
</evidence>
<evidence type="ECO:0000256" key="1">
    <source>
        <dbReference type="SAM" id="MobiDB-lite"/>
    </source>
</evidence>
<proteinExistence type="predicted"/>
<dbReference type="Gene3D" id="1.20.90.10">
    <property type="entry name" value="Phospholipase A2 domain"/>
    <property type="match status" value="1"/>
</dbReference>
<evidence type="ECO:0000313" key="3">
    <source>
        <dbReference type="EMBL" id="VUC32958.1"/>
    </source>
</evidence>